<dbReference type="InParanoid" id="T0SGH8"/>
<gene>
    <name evidence="2" type="ORF">SDRG_00853</name>
</gene>
<protein>
    <submittedName>
        <fullName evidence="2">Uncharacterized protein</fullName>
    </submittedName>
</protein>
<dbReference type="EMBL" id="JH767133">
    <property type="protein sequence ID" value="EQC42007.1"/>
    <property type="molecule type" value="Genomic_DNA"/>
</dbReference>
<evidence type="ECO:0000313" key="2">
    <source>
        <dbReference type="EMBL" id="EQC42007.1"/>
    </source>
</evidence>
<feature type="region of interest" description="Disordered" evidence="1">
    <location>
        <begin position="1"/>
        <end position="26"/>
    </location>
</feature>
<organism evidence="2 3">
    <name type="scientific">Saprolegnia diclina (strain VS20)</name>
    <dbReference type="NCBI Taxonomy" id="1156394"/>
    <lineage>
        <taxon>Eukaryota</taxon>
        <taxon>Sar</taxon>
        <taxon>Stramenopiles</taxon>
        <taxon>Oomycota</taxon>
        <taxon>Saprolegniomycetes</taxon>
        <taxon>Saprolegniales</taxon>
        <taxon>Saprolegniaceae</taxon>
        <taxon>Saprolegnia</taxon>
    </lineage>
</organism>
<dbReference type="GeneID" id="19941580"/>
<evidence type="ECO:0000313" key="3">
    <source>
        <dbReference type="Proteomes" id="UP000030762"/>
    </source>
</evidence>
<sequence>MTGPQPEVLRPRTVASPIRIEGNMHDLSLSGVRSKLSLEKPTPKPKPVAERTLLPRDAKQLRPRISMDVTVGTMLKTIQCLKQAPSTDELRREDSNNDARVKATDEERLKLRFKTMRMNKVFVTSVKKTPTDAPPFQVVQMAKPAIMNSSRPPSRASVSRSSSRAGRSNQCGILLTDDEFPAPAPPTPVVTRKQSFRDFELISQEAGDKVIFRALEEKRGPDVHDGSTFEFTRWDRNEW</sequence>
<name>T0SGH8_SAPDV</name>
<dbReference type="AlphaFoldDB" id="T0SGH8"/>
<dbReference type="VEuPathDB" id="FungiDB:SDRG_00853"/>
<proteinExistence type="predicted"/>
<accession>T0SGH8</accession>
<evidence type="ECO:0000256" key="1">
    <source>
        <dbReference type="SAM" id="MobiDB-lite"/>
    </source>
</evidence>
<dbReference type="RefSeq" id="XP_008604576.1">
    <property type="nucleotide sequence ID" value="XM_008606354.1"/>
</dbReference>
<feature type="region of interest" description="Disordered" evidence="1">
    <location>
        <begin position="146"/>
        <end position="168"/>
    </location>
</feature>
<dbReference type="Proteomes" id="UP000030762">
    <property type="component" value="Unassembled WGS sequence"/>
</dbReference>
<dbReference type="OrthoDB" id="10420255at2759"/>
<dbReference type="OMA" id="GRSNQCG"/>
<reference evidence="2 3" key="1">
    <citation type="submission" date="2012-04" db="EMBL/GenBank/DDBJ databases">
        <title>The Genome Sequence of Saprolegnia declina VS20.</title>
        <authorList>
            <consortium name="The Broad Institute Genome Sequencing Platform"/>
            <person name="Russ C."/>
            <person name="Nusbaum C."/>
            <person name="Tyler B."/>
            <person name="van West P."/>
            <person name="Dieguez-Uribeondo J."/>
            <person name="de Bruijn I."/>
            <person name="Tripathy S."/>
            <person name="Jiang R."/>
            <person name="Young S.K."/>
            <person name="Zeng Q."/>
            <person name="Gargeya S."/>
            <person name="Fitzgerald M."/>
            <person name="Haas B."/>
            <person name="Abouelleil A."/>
            <person name="Alvarado L."/>
            <person name="Arachchi H.M."/>
            <person name="Berlin A."/>
            <person name="Chapman S.B."/>
            <person name="Goldberg J."/>
            <person name="Griggs A."/>
            <person name="Gujja S."/>
            <person name="Hansen M."/>
            <person name="Howarth C."/>
            <person name="Imamovic A."/>
            <person name="Larimer J."/>
            <person name="McCowen C."/>
            <person name="Montmayeur A."/>
            <person name="Murphy C."/>
            <person name="Neiman D."/>
            <person name="Pearson M."/>
            <person name="Priest M."/>
            <person name="Roberts A."/>
            <person name="Saif S."/>
            <person name="Shea T."/>
            <person name="Sisk P."/>
            <person name="Sykes S."/>
            <person name="Wortman J."/>
            <person name="Nusbaum C."/>
            <person name="Birren B."/>
        </authorList>
    </citation>
    <scope>NUCLEOTIDE SEQUENCE [LARGE SCALE GENOMIC DNA]</scope>
    <source>
        <strain evidence="2 3">VS20</strain>
    </source>
</reference>
<feature type="compositionally biased region" description="Low complexity" evidence="1">
    <location>
        <begin position="149"/>
        <end position="168"/>
    </location>
</feature>
<keyword evidence="3" id="KW-1185">Reference proteome</keyword>